<reference evidence="2 3" key="1">
    <citation type="submission" date="2019-05" db="EMBL/GenBank/DDBJ databases">
        <title>Draft genome sequence of Actinomadura sp. 14C53.</title>
        <authorList>
            <person name="Saricaoglu S."/>
            <person name="Isik K."/>
        </authorList>
    </citation>
    <scope>NUCLEOTIDE SEQUENCE [LARGE SCALE GENOMIC DNA]</scope>
    <source>
        <strain evidence="2 3">14C53</strain>
    </source>
</reference>
<feature type="compositionally biased region" description="Basic and acidic residues" evidence="1">
    <location>
        <begin position="285"/>
        <end position="294"/>
    </location>
</feature>
<keyword evidence="3" id="KW-1185">Reference proteome</keyword>
<dbReference type="OrthoDB" id="3420971at2"/>
<name>A0A5C4JDQ1_9ACTN</name>
<feature type="compositionally biased region" description="Low complexity" evidence="1">
    <location>
        <begin position="236"/>
        <end position="245"/>
    </location>
</feature>
<evidence type="ECO:0000313" key="3">
    <source>
        <dbReference type="Proteomes" id="UP000309174"/>
    </source>
</evidence>
<feature type="region of interest" description="Disordered" evidence="1">
    <location>
        <begin position="235"/>
        <end position="298"/>
    </location>
</feature>
<organism evidence="2 3">
    <name type="scientific">Actinomadura soli</name>
    <dbReference type="NCBI Taxonomy" id="2508997"/>
    <lineage>
        <taxon>Bacteria</taxon>
        <taxon>Bacillati</taxon>
        <taxon>Actinomycetota</taxon>
        <taxon>Actinomycetes</taxon>
        <taxon>Streptosporangiales</taxon>
        <taxon>Thermomonosporaceae</taxon>
        <taxon>Actinomadura</taxon>
    </lineage>
</organism>
<protein>
    <submittedName>
        <fullName evidence="2">Uncharacterized protein</fullName>
    </submittedName>
</protein>
<accession>A0A5C4JDQ1</accession>
<comment type="caution">
    <text evidence="2">The sequence shown here is derived from an EMBL/GenBank/DDBJ whole genome shotgun (WGS) entry which is preliminary data.</text>
</comment>
<sequence length="571" mass="60062">MDVDDEYSNVQAIMSLHDPAAGRIVVHPTPAVGGRLTLAHDLMGALGKSATARNAGRGVTEIWLQAAAWICGSGISEIVVLRAHLLPRPALARLVQLAADTGAALILVWHERPPADWRQVLPAATLAVLEDAQEAFVKARDRFRSRPAPAEAVPLYCSPQLPADAGPALAHALQAPLPALPAAPLAGFRAQLSRFLGPDEFTQADLLYAAAMDAVCGFLTGSQWYDRDHVRPSVWHSGAPPSHHPAGGGDPVRRQPDADSVAEAVNAQEGKAESGSEAGSCPEPPGEREGHAEPDSVVQGQGCQEAFAAAADETDHAWGADDDADRFEDRRGHGGLAVFPMPWPDSNALDEFLLALLSISSSPAHSLVLLRGAQAGFLLHGLLLTVPADPGRLGGPGFGGLPLSVQVAEQIRASTLDPLRAAALALTLATGLDPADLGSSRAQDLADDASSIVLGPYPWRSTSTVLRFPVPPHARDLLAAARAYTVLSGGGPAEPLLSAGLGYYEQEVWATAAACGLGFRRSHRWGSPLGERAERPDYWHLHLRCVWVAAPLHDNLHGSPGRQVGTYAPPA</sequence>
<evidence type="ECO:0000256" key="1">
    <source>
        <dbReference type="SAM" id="MobiDB-lite"/>
    </source>
</evidence>
<proteinExistence type="predicted"/>
<evidence type="ECO:0000313" key="2">
    <source>
        <dbReference type="EMBL" id="TMR02399.1"/>
    </source>
</evidence>
<gene>
    <name evidence="2" type="ORF">ETD83_12705</name>
</gene>
<dbReference type="EMBL" id="VCKW01000051">
    <property type="protein sequence ID" value="TMR02399.1"/>
    <property type="molecule type" value="Genomic_DNA"/>
</dbReference>
<dbReference type="Proteomes" id="UP000309174">
    <property type="component" value="Unassembled WGS sequence"/>
</dbReference>
<dbReference type="AlphaFoldDB" id="A0A5C4JDQ1"/>